<keyword evidence="2" id="KW-1185">Reference proteome</keyword>
<dbReference type="AlphaFoldDB" id="A0A2Z5IR16"/>
<evidence type="ECO:0000313" key="2">
    <source>
        <dbReference type="Proteomes" id="UP000252477"/>
    </source>
</evidence>
<accession>A0A2Z5IR16</accession>
<gene>
    <name evidence="1" type="ORF">DA803_02985</name>
</gene>
<dbReference type="KEGG" id="mpho:DA803_02985"/>
<dbReference type="EMBL" id="CP029295">
    <property type="protein sequence ID" value="AXE61034.1"/>
    <property type="molecule type" value="Genomic_DNA"/>
</dbReference>
<organism evidence="1 2">
    <name type="scientific">[Mycoplasma] phocae</name>
    <dbReference type="NCBI Taxonomy" id="142651"/>
    <lineage>
        <taxon>Bacteria</taxon>
        <taxon>Bacillati</taxon>
        <taxon>Mycoplasmatota</taxon>
        <taxon>Mycoplasmoidales</taxon>
        <taxon>Metamycoplasmataceae</taxon>
        <taxon>Metamycoplasma</taxon>
    </lineage>
</organism>
<proteinExistence type="predicted"/>
<reference evidence="1 2" key="1">
    <citation type="submission" date="2018-05" db="EMBL/GenBank/DDBJ databases">
        <title>Annotation of the Mycoplasma phocidae genome.</title>
        <authorList>
            <person name="Brown D.R."/>
            <person name="Kutish G.F."/>
            <person name="Frasca S.Jr."/>
        </authorList>
    </citation>
    <scope>NUCLEOTIDE SEQUENCE [LARGE SCALE GENOMIC DNA]</scope>
    <source>
        <strain evidence="1 2">105</strain>
    </source>
</reference>
<protein>
    <submittedName>
        <fullName evidence="1">Uncharacterized protein</fullName>
    </submittedName>
</protein>
<dbReference type="Proteomes" id="UP000252477">
    <property type="component" value="Chromosome"/>
</dbReference>
<name>A0A2Z5IR16_9BACT</name>
<evidence type="ECO:0000313" key="1">
    <source>
        <dbReference type="EMBL" id="AXE61034.1"/>
    </source>
</evidence>
<sequence length="93" mass="11565">MDKSLFYSLFLKNDKYNNVFILNNTYTEVMKRIYINIKKNDYSFTEFGEIDDKENRISWKFWNIKNKKSEYHKIFIEVVRKYNFLSSDDKKMF</sequence>